<reference evidence="2" key="1">
    <citation type="submission" date="2023-02" db="EMBL/GenBank/DDBJ databases">
        <title>Colletotrichum kahawae CIFC_Que2 genome sequencing and assembly.</title>
        <authorList>
            <person name="Baroncelli R."/>
        </authorList>
    </citation>
    <scope>NUCLEOTIDE SEQUENCE</scope>
    <source>
        <strain evidence="2">CIFC_Que2</strain>
    </source>
</reference>
<gene>
    <name evidence="2" type="ORF">CKAH01_16999</name>
</gene>
<proteinExistence type="predicted"/>
<protein>
    <submittedName>
        <fullName evidence="2">Uncharacterized protein</fullName>
    </submittedName>
</protein>
<dbReference type="AlphaFoldDB" id="A0AAE0D5W1"/>
<accession>A0AAE0D5W1</accession>
<evidence type="ECO:0000313" key="2">
    <source>
        <dbReference type="EMBL" id="KAK2757752.1"/>
    </source>
</evidence>
<feature type="region of interest" description="Disordered" evidence="1">
    <location>
        <begin position="58"/>
        <end position="81"/>
    </location>
</feature>
<dbReference type="Proteomes" id="UP001281614">
    <property type="component" value="Unassembled WGS sequence"/>
</dbReference>
<evidence type="ECO:0000256" key="1">
    <source>
        <dbReference type="SAM" id="MobiDB-lite"/>
    </source>
</evidence>
<name>A0AAE0D5W1_COLKA</name>
<evidence type="ECO:0000313" key="3">
    <source>
        <dbReference type="Proteomes" id="UP001281614"/>
    </source>
</evidence>
<comment type="caution">
    <text evidence="2">The sequence shown here is derived from an EMBL/GenBank/DDBJ whole genome shotgun (WGS) entry which is preliminary data.</text>
</comment>
<dbReference type="EMBL" id="VYYT01000199">
    <property type="protein sequence ID" value="KAK2757752.1"/>
    <property type="molecule type" value="Genomic_DNA"/>
</dbReference>
<keyword evidence="3" id="KW-1185">Reference proteome</keyword>
<sequence length="81" mass="8075">MDATIATAAIDAIPVCIAVAVTDTAPELNCGSSLVAVEAEAEASTTAQLLRLRLPASSGLHDQTPACTSSNPSSPPGQLDV</sequence>
<organism evidence="2 3">
    <name type="scientific">Colletotrichum kahawae</name>
    <name type="common">Coffee berry disease fungus</name>
    <dbReference type="NCBI Taxonomy" id="34407"/>
    <lineage>
        <taxon>Eukaryota</taxon>
        <taxon>Fungi</taxon>
        <taxon>Dikarya</taxon>
        <taxon>Ascomycota</taxon>
        <taxon>Pezizomycotina</taxon>
        <taxon>Sordariomycetes</taxon>
        <taxon>Hypocreomycetidae</taxon>
        <taxon>Glomerellales</taxon>
        <taxon>Glomerellaceae</taxon>
        <taxon>Colletotrichum</taxon>
        <taxon>Colletotrichum gloeosporioides species complex</taxon>
    </lineage>
</organism>